<reference evidence="1 2" key="1">
    <citation type="journal article" date="2024" name="Nat. Commun.">
        <title>Phylogenomics reveals the evolutionary origins of lichenization in chlorophyte algae.</title>
        <authorList>
            <person name="Puginier C."/>
            <person name="Libourel C."/>
            <person name="Otte J."/>
            <person name="Skaloud P."/>
            <person name="Haon M."/>
            <person name="Grisel S."/>
            <person name="Petersen M."/>
            <person name="Berrin J.G."/>
            <person name="Delaux P.M."/>
            <person name="Dal Grande F."/>
            <person name="Keller J."/>
        </authorList>
    </citation>
    <scope>NUCLEOTIDE SEQUENCE [LARGE SCALE GENOMIC DNA]</scope>
    <source>
        <strain evidence="1 2">SAG 245.80</strain>
    </source>
</reference>
<proteinExistence type="predicted"/>
<dbReference type="EMBL" id="JALJOU010000068">
    <property type="protein sequence ID" value="KAK9826120.1"/>
    <property type="molecule type" value="Genomic_DNA"/>
</dbReference>
<dbReference type="Proteomes" id="UP001445335">
    <property type="component" value="Unassembled WGS sequence"/>
</dbReference>
<name>A0AAW1QX93_9CHLO</name>
<evidence type="ECO:0000313" key="2">
    <source>
        <dbReference type="Proteomes" id="UP001445335"/>
    </source>
</evidence>
<accession>A0AAW1QX93</accession>
<dbReference type="AlphaFoldDB" id="A0AAW1QX93"/>
<gene>
    <name evidence="1" type="ORF">WJX81_005200</name>
</gene>
<sequence length="119" mass="12222">MLGGFIRSELCTPGETLESGKQASAGIGSMFEAAGQGGALKTARVSAGWLSAYLTEEQQSAVSRLSVFAGSFSVAGATTLLTTPRGARQPNRAHRYIAILLAQSGKLQPAEAMGGFVGM</sequence>
<evidence type="ECO:0000313" key="1">
    <source>
        <dbReference type="EMBL" id="KAK9826120.1"/>
    </source>
</evidence>
<comment type="caution">
    <text evidence="1">The sequence shown here is derived from an EMBL/GenBank/DDBJ whole genome shotgun (WGS) entry which is preliminary data.</text>
</comment>
<protein>
    <submittedName>
        <fullName evidence="1">Uncharacterized protein</fullName>
    </submittedName>
</protein>
<organism evidence="1 2">
    <name type="scientific">Elliptochloris bilobata</name>
    <dbReference type="NCBI Taxonomy" id="381761"/>
    <lineage>
        <taxon>Eukaryota</taxon>
        <taxon>Viridiplantae</taxon>
        <taxon>Chlorophyta</taxon>
        <taxon>core chlorophytes</taxon>
        <taxon>Trebouxiophyceae</taxon>
        <taxon>Trebouxiophyceae incertae sedis</taxon>
        <taxon>Elliptochloris clade</taxon>
        <taxon>Elliptochloris</taxon>
    </lineage>
</organism>
<keyword evidence="2" id="KW-1185">Reference proteome</keyword>